<dbReference type="EMBL" id="KZ303844">
    <property type="protein sequence ID" value="PHZ15509.1"/>
    <property type="molecule type" value="Genomic_DNA"/>
</dbReference>
<organism evidence="1 2">
    <name type="scientific">Rhizopus microsporus ATCC 52813</name>
    <dbReference type="NCBI Taxonomy" id="1340429"/>
    <lineage>
        <taxon>Eukaryota</taxon>
        <taxon>Fungi</taxon>
        <taxon>Fungi incertae sedis</taxon>
        <taxon>Mucoromycota</taxon>
        <taxon>Mucoromycotina</taxon>
        <taxon>Mucoromycetes</taxon>
        <taxon>Mucorales</taxon>
        <taxon>Mucorineae</taxon>
        <taxon>Rhizopodaceae</taxon>
        <taxon>Rhizopus</taxon>
    </lineage>
</organism>
<dbReference type="AlphaFoldDB" id="A0A2G4T3C4"/>
<dbReference type="Proteomes" id="UP000242254">
    <property type="component" value="Unassembled WGS sequence"/>
</dbReference>
<gene>
    <name evidence="1" type="ORF">RHIMIDRAFT_248668</name>
</gene>
<evidence type="ECO:0000313" key="1">
    <source>
        <dbReference type="EMBL" id="PHZ15509.1"/>
    </source>
</evidence>
<proteinExistence type="predicted"/>
<protein>
    <recommendedName>
        <fullName evidence="3">Integrator complex subunit 5 C-terminal domain-containing protein</fullName>
    </recommendedName>
</protein>
<accession>A0A2G4T3C4</accession>
<sequence>MRHAMDVMIMLDTLAYDSRLDLSHLLPVRKRNTVLSILDTLQPSIKQLNLEPASIDLFDWINSRTAPDDLRIPLFLLQLIMINNDSKEYTANLFVQLITRLNCAKDLVLKLIPTAESKWPGIFQIALENIFSKTIAIHIANTTQIEKILGNLAALYEDSQKEPGYQAFHTYINSHSRQVLLVFINHPSAACRVMGYRVLNNSKFYQQMNPQDQEHLSQLLVDAWFRHLKGRYFGQESKDLLDIQKKKKKHIVNCCQNIAFGKAILSVVVEYILNGALEIFPTIDVDTLQQQQSSLFDRIHSKEHATSQSQAKKPPKFVTLVDILKQDIDKRDKIYMDNIEQTASLFDKFKDCVSSEQYSDIHHHILFFLSSKWSPSSAPMAAYDDALPRNIPYPWDITIGNAFKDHPALFPIFEKCIQVVKPATTNDIIRSILVYFIVFWNMKEVVTVPTTLTYATQLEETIRLVLLLKPSLPQVLVNSYRLFPFLSAKELGDLLYQVIWSYVRHSTNIPGIHKTEDKQLVEKCKETMLSICQHRLKILEKTPSWHQALQQTIINFID</sequence>
<name>A0A2G4T3C4_RHIZD</name>
<keyword evidence="2" id="KW-1185">Reference proteome</keyword>
<evidence type="ECO:0008006" key="3">
    <source>
        <dbReference type="Google" id="ProtNLM"/>
    </source>
</evidence>
<evidence type="ECO:0000313" key="2">
    <source>
        <dbReference type="Proteomes" id="UP000242254"/>
    </source>
</evidence>
<dbReference type="GeneID" id="35441538"/>
<reference evidence="1 2" key="1">
    <citation type="journal article" date="2016" name="Proc. Natl. Acad. Sci. U.S.A.">
        <title>Lipid metabolic changes in an early divergent fungus govern the establishment of a mutualistic symbiosis with endobacteria.</title>
        <authorList>
            <person name="Lastovetsky O.A."/>
            <person name="Gaspar M.L."/>
            <person name="Mondo S.J."/>
            <person name="LaButti K.M."/>
            <person name="Sandor L."/>
            <person name="Grigoriev I.V."/>
            <person name="Henry S.A."/>
            <person name="Pawlowska T.E."/>
        </authorList>
    </citation>
    <scope>NUCLEOTIDE SEQUENCE [LARGE SCALE GENOMIC DNA]</scope>
    <source>
        <strain evidence="1 2">ATCC 52813</strain>
    </source>
</reference>
<dbReference type="RefSeq" id="XP_023469217.1">
    <property type="nucleotide sequence ID" value="XM_023610548.1"/>
</dbReference>
<dbReference type="STRING" id="1340429.A0A2G4T3C4"/>